<dbReference type="InterPro" id="IPR003676">
    <property type="entry name" value="SAUR_fam"/>
</dbReference>
<evidence type="ECO:0000313" key="3">
    <source>
        <dbReference type="Proteomes" id="UP000265566"/>
    </source>
</evidence>
<dbReference type="EMBL" id="PSQE01000005">
    <property type="protein sequence ID" value="RHN57661.1"/>
    <property type="molecule type" value="Genomic_DNA"/>
</dbReference>
<dbReference type="GO" id="GO:0009733">
    <property type="term" value="P:response to auxin"/>
    <property type="evidence" value="ECO:0007669"/>
    <property type="project" value="InterPro"/>
</dbReference>
<protein>
    <submittedName>
        <fullName evidence="2">Putative small auxin-up RNA</fullName>
    </submittedName>
</protein>
<evidence type="ECO:0000313" key="2">
    <source>
        <dbReference type="EMBL" id="RHN57661.1"/>
    </source>
</evidence>
<dbReference type="Gramene" id="rna33239">
    <property type="protein sequence ID" value="RHN57661.1"/>
    <property type="gene ID" value="gene33239"/>
</dbReference>
<comment type="similarity">
    <text evidence="1">Belongs to the ARG7 family.</text>
</comment>
<dbReference type="Pfam" id="PF02519">
    <property type="entry name" value="Auxin_inducible"/>
    <property type="match status" value="1"/>
</dbReference>
<name>A0A396HYK8_MEDTR</name>
<sequence length="98" mass="11435">MQRYTEELILNEIGEMKQSNKGHVPVLVGKKEEEEEEDMERIWVSIKVIHHPKIVELLEQSAKEYGYQQGVLRIRRDIEIFKVILANISCTSRVALSN</sequence>
<gene>
    <name evidence="2" type="ORF">MtrunA17_Chr5g0442871</name>
</gene>
<dbReference type="PANTHER" id="PTHR31374:SF30">
    <property type="entry name" value="SAUR-LIKE AUXIN-RESPONSIVE FAMILY PROTEIN"/>
    <property type="match status" value="1"/>
</dbReference>
<evidence type="ECO:0000256" key="1">
    <source>
        <dbReference type="ARBA" id="ARBA00006974"/>
    </source>
</evidence>
<accession>A0A396HYK8</accession>
<organism evidence="2 3">
    <name type="scientific">Medicago truncatula</name>
    <name type="common">Barrel medic</name>
    <name type="synonym">Medicago tribuloides</name>
    <dbReference type="NCBI Taxonomy" id="3880"/>
    <lineage>
        <taxon>Eukaryota</taxon>
        <taxon>Viridiplantae</taxon>
        <taxon>Streptophyta</taxon>
        <taxon>Embryophyta</taxon>
        <taxon>Tracheophyta</taxon>
        <taxon>Spermatophyta</taxon>
        <taxon>Magnoliopsida</taxon>
        <taxon>eudicotyledons</taxon>
        <taxon>Gunneridae</taxon>
        <taxon>Pentapetalae</taxon>
        <taxon>rosids</taxon>
        <taxon>fabids</taxon>
        <taxon>Fabales</taxon>
        <taxon>Fabaceae</taxon>
        <taxon>Papilionoideae</taxon>
        <taxon>50 kb inversion clade</taxon>
        <taxon>NPAAA clade</taxon>
        <taxon>Hologalegina</taxon>
        <taxon>IRL clade</taxon>
        <taxon>Trifolieae</taxon>
        <taxon>Medicago</taxon>
    </lineage>
</organism>
<reference evidence="3" key="1">
    <citation type="journal article" date="2018" name="Nat. Plants">
        <title>Whole-genome landscape of Medicago truncatula symbiotic genes.</title>
        <authorList>
            <person name="Pecrix Y."/>
            <person name="Staton S.E."/>
            <person name="Sallet E."/>
            <person name="Lelandais-Briere C."/>
            <person name="Moreau S."/>
            <person name="Carrere S."/>
            <person name="Blein T."/>
            <person name="Jardinaud M.F."/>
            <person name="Latrasse D."/>
            <person name="Zouine M."/>
            <person name="Zahm M."/>
            <person name="Kreplak J."/>
            <person name="Mayjonade B."/>
            <person name="Satge C."/>
            <person name="Perez M."/>
            <person name="Cauet S."/>
            <person name="Marande W."/>
            <person name="Chantry-Darmon C."/>
            <person name="Lopez-Roques C."/>
            <person name="Bouchez O."/>
            <person name="Berard A."/>
            <person name="Debelle F."/>
            <person name="Munos S."/>
            <person name="Bendahmane A."/>
            <person name="Berges H."/>
            <person name="Niebel A."/>
            <person name="Buitink J."/>
            <person name="Frugier F."/>
            <person name="Benhamed M."/>
            <person name="Crespi M."/>
            <person name="Gouzy J."/>
            <person name="Gamas P."/>
        </authorList>
    </citation>
    <scope>NUCLEOTIDE SEQUENCE [LARGE SCALE GENOMIC DNA]</scope>
    <source>
        <strain evidence="3">cv. Jemalong A17</strain>
    </source>
</reference>
<proteinExistence type="inferred from homology"/>
<dbReference type="OMA" id="EFGHDQK"/>
<dbReference type="AlphaFoldDB" id="A0A396HYK8"/>
<dbReference type="PANTHER" id="PTHR31374">
    <property type="entry name" value="AUXIN-INDUCED PROTEIN-LIKE-RELATED"/>
    <property type="match status" value="1"/>
</dbReference>
<dbReference type="Proteomes" id="UP000265566">
    <property type="component" value="Chromosome 5"/>
</dbReference>
<comment type="caution">
    <text evidence="2">The sequence shown here is derived from an EMBL/GenBank/DDBJ whole genome shotgun (WGS) entry which is preliminary data.</text>
</comment>